<dbReference type="GO" id="GO:0008168">
    <property type="term" value="F:methyltransferase activity"/>
    <property type="evidence" value="ECO:0007669"/>
    <property type="project" value="UniProtKB-KW"/>
</dbReference>
<dbReference type="Gene3D" id="3.40.50.150">
    <property type="entry name" value="Vaccinia Virus protein VP39"/>
    <property type="match status" value="1"/>
</dbReference>
<dbReference type="SUPFAM" id="SSF53335">
    <property type="entry name" value="S-adenosyl-L-methionine-dependent methyltransferases"/>
    <property type="match status" value="1"/>
</dbReference>
<dbReference type="RefSeq" id="WP_170009981.1">
    <property type="nucleotide sequence ID" value="NZ_JABCRE010000002.1"/>
</dbReference>
<dbReference type="CDD" id="cd02440">
    <property type="entry name" value="AdoMet_MTases"/>
    <property type="match status" value="1"/>
</dbReference>
<dbReference type="Proteomes" id="UP000561181">
    <property type="component" value="Unassembled WGS sequence"/>
</dbReference>
<protein>
    <submittedName>
        <fullName evidence="2">Class I SAM-dependent methyltransferase</fullName>
    </submittedName>
</protein>
<keyword evidence="3" id="KW-1185">Reference proteome</keyword>
<dbReference type="GO" id="GO:0032259">
    <property type="term" value="P:methylation"/>
    <property type="evidence" value="ECO:0007669"/>
    <property type="project" value="UniProtKB-KW"/>
</dbReference>
<accession>A0A848QJZ0</accession>
<evidence type="ECO:0000313" key="3">
    <source>
        <dbReference type="Proteomes" id="UP000561181"/>
    </source>
</evidence>
<organism evidence="2 3">
    <name type="scientific">Pontixanthobacter rizhaonensis</name>
    <dbReference type="NCBI Taxonomy" id="2730337"/>
    <lineage>
        <taxon>Bacteria</taxon>
        <taxon>Pseudomonadati</taxon>
        <taxon>Pseudomonadota</taxon>
        <taxon>Alphaproteobacteria</taxon>
        <taxon>Sphingomonadales</taxon>
        <taxon>Erythrobacteraceae</taxon>
        <taxon>Pontixanthobacter</taxon>
    </lineage>
</organism>
<feature type="domain" description="Methyltransferase" evidence="1">
    <location>
        <begin position="52"/>
        <end position="142"/>
    </location>
</feature>
<dbReference type="PANTHER" id="PTHR43861">
    <property type="entry name" value="TRANS-ACONITATE 2-METHYLTRANSFERASE-RELATED"/>
    <property type="match status" value="1"/>
</dbReference>
<comment type="caution">
    <text evidence="2">The sequence shown here is derived from an EMBL/GenBank/DDBJ whole genome shotgun (WGS) entry which is preliminary data.</text>
</comment>
<dbReference type="InterPro" id="IPR029063">
    <property type="entry name" value="SAM-dependent_MTases_sf"/>
</dbReference>
<keyword evidence="2" id="KW-0808">Transferase</keyword>
<reference evidence="2 3" key="1">
    <citation type="submission" date="2020-04" db="EMBL/GenBank/DDBJ databases">
        <authorList>
            <person name="Liu A."/>
        </authorList>
    </citation>
    <scope>NUCLEOTIDE SEQUENCE [LARGE SCALE GENOMIC DNA]</scope>
    <source>
        <strain evidence="2 3">RZ02</strain>
    </source>
</reference>
<gene>
    <name evidence="2" type="ORF">HKD42_02440</name>
</gene>
<proteinExistence type="predicted"/>
<sequence>MSNNFKDDIDALAKHYGELVKQHGDAAESAQYADRETQERRMEVLCEIGVTKDSKILDFGCGTGQMLSLLQRTIGFDGEYVGYDISPEAIEFARTAHPEGRFEVRDILDNPSEETFDYVLLSGVFNNLMADNRGFFEAVSRRLMAQAKTGYAFNMLSRFVDYFDEGLYYEDPLHAFRFCKENLSPLVTLRHDYSVRPGAIPFEFTLYVHRADTEPRPLNIPG</sequence>
<keyword evidence="2" id="KW-0489">Methyltransferase</keyword>
<evidence type="ECO:0000259" key="1">
    <source>
        <dbReference type="Pfam" id="PF13847"/>
    </source>
</evidence>
<dbReference type="AlphaFoldDB" id="A0A848QJZ0"/>
<dbReference type="InterPro" id="IPR025714">
    <property type="entry name" value="Methyltranfer_dom"/>
</dbReference>
<dbReference type="EMBL" id="JABCRE010000002">
    <property type="protein sequence ID" value="NMW30917.1"/>
    <property type="molecule type" value="Genomic_DNA"/>
</dbReference>
<name>A0A848QJZ0_9SPHN</name>
<evidence type="ECO:0000313" key="2">
    <source>
        <dbReference type="EMBL" id="NMW30917.1"/>
    </source>
</evidence>
<dbReference type="Pfam" id="PF13847">
    <property type="entry name" value="Methyltransf_31"/>
    <property type="match status" value="1"/>
</dbReference>